<comment type="caution">
    <text evidence="7">The sequence shown here is derived from an EMBL/GenBank/DDBJ whole genome shotgun (WGS) entry which is preliminary data.</text>
</comment>
<feature type="domain" description="C2H2-type" evidence="6">
    <location>
        <begin position="430"/>
        <end position="458"/>
    </location>
</feature>
<dbReference type="PANTHER" id="PTHR24379">
    <property type="entry name" value="KRAB AND ZINC FINGER DOMAIN-CONTAINING"/>
    <property type="match status" value="1"/>
</dbReference>
<keyword evidence="1" id="KW-0479">Metal-binding</keyword>
<proteinExistence type="predicted"/>
<feature type="domain" description="C2H2-type" evidence="6">
    <location>
        <begin position="748"/>
        <end position="772"/>
    </location>
</feature>
<evidence type="ECO:0000256" key="5">
    <source>
        <dbReference type="PROSITE-ProRule" id="PRU00042"/>
    </source>
</evidence>
<gene>
    <name evidence="7" type="ORF">HF086_007773</name>
</gene>
<dbReference type="AlphaFoldDB" id="A0A922MKU3"/>
<evidence type="ECO:0000256" key="3">
    <source>
        <dbReference type="ARBA" id="ARBA00022771"/>
    </source>
</evidence>
<dbReference type="EMBL" id="JACEFF010000379">
    <property type="protein sequence ID" value="KAH9638639.1"/>
    <property type="molecule type" value="Genomic_DNA"/>
</dbReference>
<evidence type="ECO:0000313" key="7">
    <source>
        <dbReference type="EMBL" id="KAH9638639.1"/>
    </source>
</evidence>
<feature type="domain" description="C2H2-type" evidence="6">
    <location>
        <begin position="463"/>
        <end position="490"/>
    </location>
</feature>
<feature type="domain" description="C2H2-type" evidence="6">
    <location>
        <begin position="370"/>
        <end position="397"/>
    </location>
</feature>
<feature type="domain" description="C2H2-type" evidence="6">
    <location>
        <begin position="398"/>
        <end position="426"/>
    </location>
</feature>
<dbReference type="SMART" id="SM00355">
    <property type="entry name" value="ZnF_C2H2"/>
    <property type="match status" value="16"/>
</dbReference>
<dbReference type="PROSITE" id="PS00028">
    <property type="entry name" value="ZINC_FINGER_C2H2_1"/>
    <property type="match status" value="10"/>
</dbReference>
<reference evidence="7" key="1">
    <citation type="journal article" date="2021" name="G3 (Bethesda)">
        <title>Genome and transcriptome analysis of the beet armyworm Spodoptera exigua reveals targets for pest control. .</title>
        <authorList>
            <person name="Simon S."/>
            <person name="Breeschoten T."/>
            <person name="Jansen H.J."/>
            <person name="Dirks R.P."/>
            <person name="Schranz M.E."/>
            <person name="Ros V.I.D."/>
        </authorList>
    </citation>
    <scope>NUCLEOTIDE SEQUENCE</scope>
    <source>
        <strain evidence="7">TB_SE_WUR_2020</strain>
    </source>
</reference>
<feature type="domain" description="C2H2-type" evidence="6">
    <location>
        <begin position="665"/>
        <end position="692"/>
    </location>
</feature>
<dbReference type="InterPro" id="IPR013087">
    <property type="entry name" value="Znf_C2H2_type"/>
</dbReference>
<evidence type="ECO:0000256" key="4">
    <source>
        <dbReference type="ARBA" id="ARBA00022833"/>
    </source>
</evidence>
<keyword evidence="4" id="KW-0862">Zinc</keyword>
<evidence type="ECO:0000259" key="6">
    <source>
        <dbReference type="PROSITE" id="PS50157"/>
    </source>
</evidence>
<accession>A0A922MKU3</accession>
<dbReference type="GO" id="GO:0008270">
    <property type="term" value="F:zinc ion binding"/>
    <property type="evidence" value="ECO:0007669"/>
    <property type="project" value="UniProtKB-KW"/>
</dbReference>
<keyword evidence="2" id="KW-0677">Repeat</keyword>
<feature type="domain" description="C2H2-type" evidence="6">
    <location>
        <begin position="692"/>
        <end position="714"/>
    </location>
</feature>
<protein>
    <recommendedName>
        <fullName evidence="6">C2H2-type domain-containing protein</fullName>
    </recommendedName>
</protein>
<dbReference type="GO" id="GO:0000977">
    <property type="term" value="F:RNA polymerase II transcription regulatory region sequence-specific DNA binding"/>
    <property type="evidence" value="ECO:0007669"/>
    <property type="project" value="TreeGrafter"/>
</dbReference>
<keyword evidence="3 5" id="KW-0863">Zinc-finger</keyword>
<dbReference type="Pfam" id="PF00096">
    <property type="entry name" value="zf-C2H2"/>
    <property type="match status" value="2"/>
</dbReference>
<dbReference type="PROSITE" id="PS50157">
    <property type="entry name" value="ZINC_FINGER_C2H2_2"/>
    <property type="match status" value="10"/>
</dbReference>
<evidence type="ECO:0000313" key="8">
    <source>
        <dbReference type="Proteomes" id="UP000814243"/>
    </source>
</evidence>
<dbReference type="PANTHER" id="PTHR24379:SF127">
    <property type="entry name" value="BLOODY FINGERS-RELATED"/>
    <property type="match status" value="1"/>
</dbReference>
<feature type="domain" description="C2H2-type" evidence="6">
    <location>
        <begin position="227"/>
        <end position="254"/>
    </location>
</feature>
<name>A0A922MKU3_SPOEX</name>
<dbReference type="FunFam" id="3.30.160.60:FF:000446">
    <property type="entry name" value="Zinc finger protein"/>
    <property type="match status" value="1"/>
</dbReference>
<dbReference type="InterPro" id="IPR036236">
    <property type="entry name" value="Znf_C2H2_sf"/>
</dbReference>
<dbReference type="GO" id="GO:0000981">
    <property type="term" value="F:DNA-binding transcription factor activity, RNA polymerase II-specific"/>
    <property type="evidence" value="ECO:0007669"/>
    <property type="project" value="TreeGrafter"/>
</dbReference>
<dbReference type="GO" id="GO:0005634">
    <property type="term" value="C:nucleus"/>
    <property type="evidence" value="ECO:0007669"/>
    <property type="project" value="TreeGrafter"/>
</dbReference>
<dbReference type="Proteomes" id="UP000814243">
    <property type="component" value="Unassembled WGS sequence"/>
</dbReference>
<dbReference type="SUPFAM" id="SSF57667">
    <property type="entry name" value="beta-beta-alpha zinc fingers"/>
    <property type="match status" value="5"/>
</dbReference>
<sequence>MSRQVDIKALVSHIVRGDGLDRCRICMGDTSEGQVHLEDTVMMDGDKPLTLAEILEVITGVQVPLLTFILHNIKQNIKRSALQWDTTIELLTSIHSQAKASSDAKIVAILTENSICFKELEQHEPPQERPVKEKARTSNLKGTKCQCPCCGKRFLYAQLLNQHLKESSDNQRACHICAGIMTREELISHYVDEHMIIPYNCKKCPALFHNVSQYKMHLSQAHAPGACTCGECGRSFQSEHAYYAHLSVHAPKTCPGCDELFRNLKCYHYHVKKCCNLDKSRSDTHKTKNKVTITVKNKNKNIRVGLRGSADTECICDYCKKKFAGKKFVTAHIQIVHMKTTHRPCIYCGKLLAAAHMSTHLKKHESNESFKCTHCGIVLKTKLGYKQHVRLHTGERPYKCKFCGESFSASSRRSEHIRKCHRETEIVLKHACSYCPARFRLPYRLKKHVSSVHGDGKEQVMPFECSECHENFSSCRGLLHHSRKHQEVENAPVENSTPLPNRICGRCNQGLKSLLPFFKLCKESAKRWNEITDFLVTLKPTKKAKNIYIQVGRDIKKYTDTSRCHGDKIKSRKEALHAFKMRLRREMIYKNRSIHDPTSTDFDKAKANTKRPKMTCNECGVTYYCYFKFNKHISNLRKKMCRYCCKVIDFESYVDHCKTHNVTVYACEICSESFQKESAFLSHKSKHKRGQQECLDCHETFASSGHLNQHMSKHKPVICGCGKVLPNKVCFNAHKKICAQHKNVKQKFICDYCKAQYTNKNCLKMHIKLRHTIGWNFQCDKCGKKLSSRAHLEEHDNTHVKIIDRYVCYCGAKYSTRRGYERHIVKHVNGEI</sequence>
<evidence type="ECO:0000256" key="2">
    <source>
        <dbReference type="ARBA" id="ARBA00022737"/>
    </source>
</evidence>
<organism evidence="7 8">
    <name type="scientific">Spodoptera exigua</name>
    <name type="common">Beet armyworm</name>
    <name type="synonym">Noctua fulgens</name>
    <dbReference type="NCBI Taxonomy" id="7107"/>
    <lineage>
        <taxon>Eukaryota</taxon>
        <taxon>Metazoa</taxon>
        <taxon>Ecdysozoa</taxon>
        <taxon>Arthropoda</taxon>
        <taxon>Hexapoda</taxon>
        <taxon>Insecta</taxon>
        <taxon>Pterygota</taxon>
        <taxon>Neoptera</taxon>
        <taxon>Endopterygota</taxon>
        <taxon>Lepidoptera</taxon>
        <taxon>Glossata</taxon>
        <taxon>Ditrysia</taxon>
        <taxon>Noctuoidea</taxon>
        <taxon>Noctuidae</taxon>
        <taxon>Amphipyrinae</taxon>
        <taxon>Spodoptera</taxon>
    </lineage>
</organism>
<feature type="domain" description="C2H2-type" evidence="6">
    <location>
        <begin position="145"/>
        <end position="173"/>
    </location>
</feature>
<evidence type="ECO:0000256" key="1">
    <source>
        <dbReference type="ARBA" id="ARBA00022723"/>
    </source>
</evidence>
<feature type="domain" description="C2H2-type" evidence="6">
    <location>
        <begin position="777"/>
        <end position="799"/>
    </location>
</feature>
<dbReference type="Gene3D" id="3.30.160.60">
    <property type="entry name" value="Classic Zinc Finger"/>
    <property type="match status" value="6"/>
</dbReference>